<dbReference type="EMBL" id="CP058909">
    <property type="protein sequence ID" value="QLH81061.1"/>
    <property type="molecule type" value="Genomic_DNA"/>
</dbReference>
<name>A0A7D5P7E9_9EURY</name>
<dbReference type="Proteomes" id="UP000509346">
    <property type="component" value="Chromosome"/>
</dbReference>
<dbReference type="AlphaFoldDB" id="A0A7D5P7E9"/>
<accession>A0A7D5P7E9</accession>
<reference evidence="1 2" key="1">
    <citation type="submission" date="2020-07" db="EMBL/GenBank/DDBJ databases">
        <title>Halosimplex litoreum sp. nov. and Halosimplex rubrum sp. nov., isolated from different salt environments.</title>
        <authorList>
            <person name="Cui H."/>
        </authorList>
    </citation>
    <scope>NUCLEOTIDE SEQUENCE [LARGE SCALE GENOMIC DNA]</scope>
    <source>
        <strain evidence="1 2">R2</strain>
    </source>
</reference>
<sequence length="49" mass="5673">MTEPDAARTCDRCGRPIDDSRWHPVAFDDARGAIRSFCSRGCKRRFRDD</sequence>
<dbReference type="GeneID" id="56081952"/>
<dbReference type="KEGG" id="hpel:HZS54_05145"/>
<evidence type="ECO:0000313" key="2">
    <source>
        <dbReference type="Proteomes" id="UP000509346"/>
    </source>
</evidence>
<organism evidence="1 2">
    <name type="scientific">Halosimplex pelagicum</name>
    <dbReference type="NCBI Taxonomy" id="869886"/>
    <lineage>
        <taxon>Archaea</taxon>
        <taxon>Methanobacteriati</taxon>
        <taxon>Methanobacteriota</taxon>
        <taxon>Stenosarchaea group</taxon>
        <taxon>Halobacteria</taxon>
        <taxon>Halobacteriales</taxon>
        <taxon>Haloarculaceae</taxon>
        <taxon>Halosimplex</taxon>
    </lineage>
</organism>
<dbReference type="RefSeq" id="WP_179920873.1">
    <property type="nucleotide sequence ID" value="NZ_CP058909.1"/>
</dbReference>
<evidence type="ECO:0008006" key="3">
    <source>
        <dbReference type="Google" id="ProtNLM"/>
    </source>
</evidence>
<keyword evidence="2" id="KW-1185">Reference proteome</keyword>
<dbReference type="OrthoDB" id="306916at2157"/>
<dbReference type="Pfam" id="PF24461">
    <property type="entry name" value="DUF7576"/>
    <property type="match status" value="1"/>
</dbReference>
<proteinExistence type="predicted"/>
<evidence type="ECO:0000313" key="1">
    <source>
        <dbReference type="EMBL" id="QLH81061.1"/>
    </source>
</evidence>
<gene>
    <name evidence="1" type="ORF">HZS54_05145</name>
</gene>
<protein>
    <recommendedName>
        <fullName evidence="3">MYM-type domain-containing protein</fullName>
    </recommendedName>
</protein>
<dbReference type="InterPro" id="IPR055998">
    <property type="entry name" value="DUF7576"/>
</dbReference>